<keyword evidence="3 6" id="KW-0032">Aminotransferase</keyword>
<protein>
    <recommendedName>
        <fullName evidence="6">Aminotransferase</fullName>
        <ecNumber evidence="6">2.6.1.-</ecNumber>
    </recommendedName>
</protein>
<dbReference type="InterPro" id="IPR004838">
    <property type="entry name" value="NHTrfase_class1_PyrdxlP-BS"/>
</dbReference>
<comment type="caution">
    <text evidence="8">The sequence shown here is derived from an EMBL/GenBank/DDBJ whole genome shotgun (WGS) entry which is preliminary data.</text>
</comment>
<dbReference type="Gene3D" id="3.90.1150.10">
    <property type="entry name" value="Aspartate Aminotransferase, domain 1"/>
    <property type="match status" value="1"/>
</dbReference>
<dbReference type="GO" id="GO:0008483">
    <property type="term" value="F:transaminase activity"/>
    <property type="evidence" value="ECO:0007669"/>
    <property type="project" value="UniProtKB-KW"/>
</dbReference>
<sequence>MRLARRATKISPSPTLSIDARAKELAAAGEKIINFGVGEPDFDTPEHIKAAAIEAMARGMTRYTPVPGTLELRQTICAKLLRENGLSYSPGEIVVSCGAKHSLYNALQVLVDEGDEVIVPAPYWVSYIEQVKLAGAEPVVVATRPENDFKLTPAELAAVLTPRTRLLILNSPSNPTGSVYTAAELQALAAVVVEADIWVLSDEIYEKLIYDGAKHVSIASLGPEVKARTVVVNGVSKAYAMTGWRIGYAAAPAEVAKAMADLQSHSTSNPTSIAQAAAVAALNGPQEPVSAMVAAFAARREYILERLTALPGVRCRRPAGAFYVFPDVSAYFGRSFKGRVVESATDLAALLLEEAKVAVVPGAAFGDDRFLRFSYATSRENIAAGMDRLAAVLASFA</sequence>
<comment type="similarity">
    <text evidence="2 6">Belongs to the class-I pyridoxal-phosphate-dependent aminotransferase family.</text>
</comment>
<evidence type="ECO:0000256" key="4">
    <source>
        <dbReference type="ARBA" id="ARBA00022679"/>
    </source>
</evidence>
<evidence type="ECO:0000256" key="3">
    <source>
        <dbReference type="ARBA" id="ARBA00022576"/>
    </source>
</evidence>
<dbReference type="Pfam" id="PF00155">
    <property type="entry name" value="Aminotran_1_2"/>
    <property type="match status" value="1"/>
</dbReference>
<organism evidence="8 9">
    <name type="scientific">Thermodesulfitimonas autotrophica</name>
    <dbReference type="NCBI Taxonomy" id="1894989"/>
    <lineage>
        <taxon>Bacteria</taxon>
        <taxon>Bacillati</taxon>
        <taxon>Bacillota</taxon>
        <taxon>Clostridia</taxon>
        <taxon>Thermoanaerobacterales</taxon>
        <taxon>Thermoanaerobacteraceae</taxon>
        <taxon>Thermodesulfitimonas</taxon>
    </lineage>
</organism>
<evidence type="ECO:0000313" key="9">
    <source>
        <dbReference type="Proteomes" id="UP000282654"/>
    </source>
</evidence>
<dbReference type="RefSeq" id="WP_123926462.1">
    <property type="nucleotide sequence ID" value="NZ_RKRE01000001.1"/>
</dbReference>
<dbReference type="PRINTS" id="PR00753">
    <property type="entry name" value="ACCSYNTHASE"/>
</dbReference>
<reference evidence="8 9" key="1">
    <citation type="submission" date="2018-11" db="EMBL/GenBank/DDBJ databases">
        <title>Genomic Encyclopedia of Type Strains, Phase IV (KMG-IV): sequencing the most valuable type-strain genomes for metagenomic binning, comparative biology and taxonomic classification.</title>
        <authorList>
            <person name="Goeker M."/>
        </authorList>
    </citation>
    <scope>NUCLEOTIDE SEQUENCE [LARGE SCALE GENOMIC DNA]</scope>
    <source>
        <strain evidence="8 9">DSM 102936</strain>
    </source>
</reference>
<dbReference type="PROSITE" id="PS00105">
    <property type="entry name" value="AA_TRANSFER_CLASS_1"/>
    <property type="match status" value="1"/>
</dbReference>
<accession>A0A3N5BHZ7</accession>
<dbReference type="AlphaFoldDB" id="A0A3N5BHZ7"/>
<keyword evidence="4 6" id="KW-0808">Transferase</keyword>
<feature type="domain" description="Aminotransferase class I/classII large" evidence="7">
    <location>
        <begin position="31"/>
        <end position="389"/>
    </location>
</feature>
<dbReference type="EMBL" id="RKRE01000001">
    <property type="protein sequence ID" value="RPF49288.1"/>
    <property type="molecule type" value="Genomic_DNA"/>
</dbReference>
<dbReference type="GO" id="GO:0006520">
    <property type="term" value="P:amino acid metabolic process"/>
    <property type="evidence" value="ECO:0007669"/>
    <property type="project" value="InterPro"/>
</dbReference>
<dbReference type="GO" id="GO:0030170">
    <property type="term" value="F:pyridoxal phosphate binding"/>
    <property type="evidence" value="ECO:0007669"/>
    <property type="project" value="InterPro"/>
</dbReference>
<keyword evidence="5" id="KW-0663">Pyridoxal phosphate</keyword>
<keyword evidence="9" id="KW-1185">Reference proteome</keyword>
<dbReference type="InterPro" id="IPR050596">
    <property type="entry name" value="AspAT/PAT-like"/>
</dbReference>
<dbReference type="InterPro" id="IPR004839">
    <property type="entry name" value="Aminotransferase_I/II_large"/>
</dbReference>
<dbReference type="PANTHER" id="PTHR46383:SF1">
    <property type="entry name" value="ASPARTATE AMINOTRANSFERASE"/>
    <property type="match status" value="1"/>
</dbReference>
<dbReference type="Proteomes" id="UP000282654">
    <property type="component" value="Unassembled WGS sequence"/>
</dbReference>
<dbReference type="Gene3D" id="3.40.640.10">
    <property type="entry name" value="Type I PLP-dependent aspartate aminotransferase-like (Major domain)"/>
    <property type="match status" value="1"/>
</dbReference>
<dbReference type="InterPro" id="IPR015424">
    <property type="entry name" value="PyrdxlP-dep_Trfase"/>
</dbReference>
<evidence type="ECO:0000256" key="5">
    <source>
        <dbReference type="ARBA" id="ARBA00022898"/>
    </source>
</evidence>
<dbReference type="InterPro" id="IPR015422">
    <property type="entry name" value="PyrdxlP-dep_Trfase_small"/>
</dbReference>
<evidence type="ECO:0000259" key="7">
    <source>
        <dbReference type="Pfam" id="PF00155"/>
    </source>
</evidence>
<dbReference type="InterPro" id="IPR015421">
    <property type="entry name" value="PyrdxlP-dep_Trfase_major"/>
</dbReference>
<dbReference type="EC" id="2.6.1.-" evidence="6"/>
<evidence type="ECO:0000256" key="1">
    <source>
        <dbReference type="ARBA" id="ARBA00001933"/>
    </source>
</evidence>
<dbReference type="OrthoDB" id="9803354at2"/>
<evidence type="ECO:0000256" key="2">
    <source>
        <dbReference type="ARBA" id="ARBA00007441"/>
    </source>
</evidence>
<proteinExistence type="inferred from homology"/>
<dbReference type="CDD" id="cd00609">
    <property type="entry name" value="AAT_like"/>
    <property type="match status" value="1"/>
</dbReference>
<evidence type="ECO:0000313" key="8">
    <source>
        <dbReference type="EMBL" id="RPF49288.1"/>
    </source>
</evidence>
<dbReference type="PANTHER" id="PTHR46383">
    <property type="entry name" value="ASPARTATE AMINOTRANSFERASE"/>
    <property type="match status" value="1"/>
</dbReference>
<name>A0A3N5BHZ7_9THEO</name>
<dbReference type="FunFam" id="3.40.640.10:FF:000033">
    <property type="entry name" value="Aspartate aminotransferase"/>
    <property type="match status" value="1"/>
</dbReference>
<comment type="cofactor">
    <cofactor evidence="1 6">
        <name>pyridoxal 5'-phosphate</name>
        <dbReference type="ChEBI" id="CHEBI:597326"/>
    </cofactor>
</comment>
<evidence type="ECO:0000256" key="6">
    <source>
        <dbReference type="RuleBase" id="RU000481"/>
    </source>
</evidence>
<dbReference type="SUPFAM" id="SSF53383">
    <property type="entry name" value="PLP-dependent transferases"/>
    <property type="match status" value="1"/>
</dbReference>
<gene>
    <name evidence="8" type="ORF">EDD75_0093</name>
</gene>